<feature type="binding site" evidence="1">
    <location>
        <position position="55"/>
    </location>
    <ligand>
        <name>Mg(2+)</name>
        <dbReference type="ChEBI" id="CHEBI:18420"/>
        <label>1</label>
    </ligand>
</feature>
<name>A0A2Z3HA85_9BACT</name>
<reference evidence="2 3" key="1">
    <citation type="submission" date="2018-01" db="EMBL/GenBank/DDBJ databases">
        <title>G. obscuriglobus.</title>
        <authorList>
            <person name="Franke J."/>
            <person name="Blomberg W."/>
            <person name="Selmecki A."/>
        </authorList>
    </citation>
    <scope>NUCLEOTIDE SEQUENCE [LARGE SCALE GENOMIC DNA]</scope>
    <source>
        <strain evidence="2 3">DSM 5831</strain>
    </source>
</reference>
<dbReference type="RefSeq" id="WP_029601101.1">
    <property type="nucleotide sequence ID" value="NZ_CP025958.1"/>
</dbReference>
<dbReference type="EMBL" id="CP025958">
    <property type="protein sequence ID" value="AWM38040.1"/>
    <property type="molecule type" value="Genomic_DNA"/>
</dbReference>
<dbReference type="InterPro" id="IPR005502">
    <property type="entry name" value="Ribosyl_crysJ1"/>
</dbReference>
<keyword evidence="1" id="KW-0479">Metal-binding</keyword>
<evidence type="ECO:0000313" key="3">
    <source>
        <dbReference type="Proteomes" id="UP000245802"/>
    </source>
</evidence>
<feature type="binding site" evidence="1">
    <location>
        <position position="271"/>
    </location>
    <ligand>
        <name>Mg(2+)</name>
        <dbReference type="ChEBI" id="CHEBI:18420"/>
        <label>1</label>
    </ligand>
</feature>
<dbReference type="PANTHER" id="PTHR16222:SF12">
    <property type="entry name" value="ADP-RIBOSYLGLYCOHYDROLASE-RELATED"/>
    <property type="match status" value="1"/>
</dbReference>
<dbReference type="PANTHER" id="PTHR16222">
    <property type="entry name" value="ADP-RIBOSYLGLYCOHYDROLASE"/>
    <property type="match status" value="1"/>
</dbReference>
<keyword evidence="3" id="KW-1185">Reference proteome</keyword>
<organism evidence="2 3">
    <name type="scientific">Gemmata obscuriglobus</name>
    <dbReference type="NCBI Taxonomy" id="114"/>
    <lineage>
        <taxon>Bacteria</taxon>
        <taxon>Pseudomonadati</taxon>
        <taxon>Planctomycetota</taxon>
        <taxon>Planctomycetia</taxon>
        <taxon>Gemmatales</taxon>
        <taxon>Gemmataceae</taxon>
        <taxon>Gemmata</taxon>
    </lineage>
</organism>
<dbReference type="KEGG" id="gog:C1280_14250"/>
<dbReference type="InterPro" id="IPR036705">
    <property type="entry name" value="Ribosyl_crysJ1_sf"/>
</dbReference>
<protein>
    <submittedName>
        <fullName evidence="2">Dinitrogenase reductase</fullName>
    </submittedName>
</protein>
<evidence type="ECO:0000313" key="2">
    <source>
        <dbReference type="EMBL" id="AWM38040.1"/>
    </source>
</evidence>
<dbReference type="OrthoDB" id="9798107at2"/>
<gene>
    <name evidence="2" type="ORF">C1280_14250</name>
</gene>
<dbReference type="Gene3D" id="1.10.4080.10">
    <property type="entry name" value="ADP-ribosylation/Crystallin J1"/>
    <property type="match status" value="1"/>
</dbReference>
<dbReference type="Proteomes" id="UP000245802">
    <property type="component" value="Chromosome"/>
</dbReference>
<feature type="binding site" evidence="1">
    <location>
        <position position="54"/>
    </location>
    <ligand>
        <name>Mg(2+)</name>
        <dbReference type="ChEBI" id="CHEBI:18420"/>
        <label>1</label>
    </ligand>
</feature>
<comment type="cofactor">
    <cofactor evidence="1">
        <name>Mg(2+)</name>
        <dbReference type="ChEBI" id="CHEBI:18420"/>
    </cofactor>
    <text evidence="1">Binds 2 magnesium ions per subunit.</text>
</comment>
<keyword evidence="1" id="KW-0460">Magnesium</keyword>
<dbReference type="InterPro" id="IPR050792">
    <property type="entry name" value="ADP-ribosylglycohydrolase"/>
</dbReference>
<dbReference type="AlphaFoldDB" id="A0A2Z3HA85"/>
<sequence length="358" mass="38664">MAHPPDAFVGSMLGLAVGDALGLPLENLSPRRGVKLFPHLHRHQFFFGRGLFSDDTEHACLTGQALLRSGGDADTFRRDLARRLRWWAAGLPAGTGRATIRACTKLWLGWSSERSGVHSAGNGPAMRSPLLGVAFGPDRERLKSFVRASTRITHTDPKAECGALAVAWAAHRAAETREARPPEPGQFLSELRELLAGERAAGTLLDSLSAAESDLRAGRPTEEYARTIGLSRGVSGYMYHTVPVALYAWLRYPDDFRTAVSSAIRCGGDTDTVAAITGALVGARVGKGGLPPEWLAGVIDWPRSVKWVEALAARVAKGDWLTAPQPAQRLAVWALPARNTAFFGWVLAHAARRLLPPY</sequence>
<dbReference type="Pfam" id="PF03747">
    <property type="entry name" value="ADP_ribosyl_GH"/>
    <property type="match status" value="1"/>
</dbReference>
<feature type="binding site" evidence="1">
    <location>
        <position position="53"/>
    </location>
    <ligand>
        <name>Mg(2+)</name>
        <dbReference type="ChEBI" id="CHEBI:18420"/>
        <label>1</label>
    </ligand>
</feature>
<dbReference type="GO" id="GO:0046872">
    <property type="term" value="F:metal ion binding"/>
    <property type="evidence" value="ECO:0007669"/>
    <property type="project" value="UniProtKB-KW"/>
</dbReference>
<evidence type="ECO:0000256" key="1">
    <source>
        <dbReference type="PIRSR" id="PIRSR605502-1"/>
    </source>
</evidence>
<feature type="binding site" evidence="1">
    <location>
        <position position="269"/>
    </location>
    <ligand>
        <name>Mg(2+)</name>
        <dbReference type="ChEBI" id="CHEBI:18420"/>
        <label>1</label>
    </ligand>
</feature>
<proteinExistence type="predicted"/>
<feature type="binding site" evidence="1">
    <location>
        <position position="272"/>
    </location>
    <ligand>
        <name>Mg(2+)</name>
        <dbReference type="ChEBI" id="CHEBI:18420"/>
        <label>1</label>
    </ligand>
</feature>
<dbReference type="SUPFAM" id="SSF101478">
    <property type="entry name" value="ADP-ribosylglycohydrolase"/>
    <property type="match status" value="1"/>
</dbReference>
<accession>A0A2Z3HA85</accession>